<feature type="compositionally biased region" description="Basic and acidic residues" evidence="1">
    <location>
        <begin position="624"/>
        <end position="641"/>
    </location>
</feature>
<accession>A0A9W8MNN0</accession>
<name>A0A9W8MNN0_9AGAR</name>
<sequence length="693" mass="79092">MDSTSFPSPSSGSGNIPRSEAEWAQRHAEHARHQQEKFRQEQESLARRAARKAANLTKDEMAKLFEKNEKMWPGLSSKDTLRWTDFPWPVTRTPSTPEDITILAIKAYILSPLYPDKSRSEKDRIKDYIRRWNPDRLQTKIFAKVLEEEKVDVREGVGAVVRNLVELLRVADRSSAASTGSEKVRQQKEEYERKKAKENEEWERARAQQLAEENRKREEEAERQRAERERTKQVEQTRRARMENDQVKREEARRLEEEREKLKLQEEAQQAEFRRLEEEIRRRTAGGERKAGTSSASPSFPARMPVSSASRLASSTSFSGSLEQKLPERALESGQERERGRTKERELPREQEKGESEAQMPEERERENGETGKILEPFKGADGQAGDAPRLARQAESKNLTKQQPKAGESDHQMEGEDKLESDALAEHREVGEQHREASELQRPVQRKKWQDEEIAVSMGQLERGEWDRESVSVFELGKKWKATLKSRIKEEIGVFAQLSTQWFEENVSKFKEDDQRHLQTELENLTRSLDVLRNLTLEIFSGNVAEMVILVERVPKDEGDPATIDIAEEDRGEHGNEDAAACVQVPGPKEEPRAIDPGSREEESSKTEPGTDAEAPANNTGRLGKEAKEPAEENSKNGEAMQLEKLKNMFTPKGASSRRGVSSFDNAQNFVIHHATFINSETANISTPTHGM</sequence>
<feature type="compositionally biased region" description="Basic and acidic residues" evidence="1">
    <location>
        <begin position="19"/>
        <end position="46"/>
    </location>
</feature>
<feature type="compositionally biased region" description="Basic and acidic residues" evidence="1">
    <location>
        <begin position="182"/>
        <end position="291"/>
    </location>
</feature>
<evidence type="ECO:0000313" key="3">
    <source>
        <dbReference type="Proteomes" id="UP001140091"/>
    </source>
</evidence>
<dbReference type="EMBL" id="JANBPK010000034">
    <property type="protein sequence ID" value="KAJ2936637.1"/>
    <property type="molecule type" value="Genomic_DNA"/>
</dbReference>
<feature type="non-terminal residue" evidence="2">
    <location>
        <position position="693"/>
    </location>
</feature>
<feature type="compositionally biased region" description="Basic and acidic residues" evidence="1">
    <location>
        <begin position="325"/>
        <end position="370"/>
    </location>
</feature>
<protein>
    <submittedName>
        <fullName evidence="2">Uncharacterized protein</fullName>
    </submittedName>
</protein>
<gene>
    <name evidence="2" type="ORF">H1R20_g445</name>
</gene>
<dbReference type="AlphaFoldDB" id="A0A9W8MNN0"/>
<feature type="compositionally biased region" description="Basic and acidic residues" evidence="1">
    <location>
        <begin position="589"/>
        <end position="607"/>
    </location>
</feature>
<evidence type="ECO:0000313" key="2">
    <source>
        <dbReference type="EMBL" id="KAJ2936637.1"/>
    </source>
</evidence>
<feature type="region of interest" description="Disordered" evidence="1">
    <location>
        <begin position="570"/>
        <end position="641"/>
    </location>
</feature>
<keyword evidence="3" id="KW-1185">Reference proteome</keyword>
<feature type="compositionally biased region" description="Low complexity" evidence="1">
    <location>
        <begin position="1"/>
        <end position="14"/>
    </location>
</feature>
<reference evidence="2" key="1">
    <citation type="submission" date="2022-06" db="EMBL/GenBank/DDBJ databases">
        <title>Genome Sequence of Candolleomyces eurysporus.</title>
        <authorList>
            <person name="Buettner E."/>
        </authorList>
    </citation>
    <scope>NUCLEOTIDE SEQUENCE</scope>
    <source>
        <strain evidence="2">VTCC 930004</strain>
    </source>
</reference>
<proteinExistence type="predicted"/>
<feature type="compositionally biased region" description="Basic and acidic residues" evidence="1">
    <location>
        <begin position="408"/>
        <end position="440"/>
    </location>
</feature>
<dbReference type="OrthoDB" id="412109at2759"/>
<dbReference type="Proteomes" id="UP001140091">
    <property type="component" value="Unassembled WGS sequence"/>
</dbReference>
<feature type="region of interest" description="Disordered" evidence="1">
    <location>
        <begin position="175"/>
        <end position="450"/>
    </location>
</feature>
<feature type="compositionally biased region" description="Low complexity" evidence="1">
    <location>
        <begin position="307"/>
        <end position="321"/>
    </location>
</feature>
<comment type="caution">
    <text evidence="2">The sequence shown here is derived from an EMBL/GenBank/DDBJ whole genome shotgun (WGS) entry which is preliminary data.</text>
</comment>
<feature type="region of interest" description="Disordered" evidence="1">
    <location>
        <begin position="1"/>
        <end position="53"/>
    </location>
</feature>
<evidence type="ECO:0000256" key="1">
    <source>
        <dbReference type="SAM" id="MobiDB-lite"/>
    </source>
</evidence>
<organism evidence="2 3">
    <name type="scientific">Candolleomyces eurysporus</name>
    <dbReference type="NCBI Taxonomy" id="2828524"/>
    <lineage>
        <taxon>Eukaryota</taxon>
        <taxon>Fungi</taxon>
        <taxon>Dikarya</taxon>
        <taxon>Basidiomycota</taxon>
        <taxon>Agaricomycotina</taxon>
        <taxon>Agaricomycetes</taxon>
        <taxon>Agaricomycetidae</taxon>
        <taxon>Agaricales</taxon>
        <taxon>Agaricineae</taxon>
        <taxon>Psathyrellaceae</taxon>
        <taxon>Candolleomyces</taxon>
    </lineage>
</organism>